<gene>
    <name evidence="3" type="ORF">PVMG_05403</name>
</gene>
<dbReference type="Pfam" id="PF05795">
    <property type="entry name" value="Plasmodium_Vir"/>
    <property type="match status" value="1"/>
</dbReference>
<evidence type="ECO:0000313" key="3">
    <source>
        <dbReference type="EMBL" id="KMZ94351.1"/>
    </source>
</evidence>
<dbReference type="EMBL" id="KQ235023">
    <property type="protein sequence ID" value="KMZ94351.1"/>
    <property type="molecule type" value="Genomic_DNA"/>
</dbReference>
<keyword evidence="2" id="KW-0812">Transmembrane</keyword>
<reference evidence="3 4" key="1">
    <citation type="submission" date="2011-08" db="EMBL/GenBank/DDBJ databases">
        <title>The Genome Sequence of Plasmodium vivax Mauritania I.</title>
        <authorList>
            <consortium name="The Broad Institute Genome Sequencing Platform"/>
            <consortium name="The Broad Institute Genome Sequencing Center for Infectious Disease"/>
            <person name="Neafsey D."/>
            <person name="Carlton J."/>
            <person name="Barnwell J."/>
            <person name="Collins W."/>
            <person name="Escalante A."/>
            <person name="Mullikin J."/>
            <person name="Saul A."/>
            <person name="Guigo R."/>
            <person name="Camara F."/>
            <person name="Young S.K."/>
            <person name="Zeng Q."/>
            <person name="Gargeya S."/>
            <person name="Fitzgerald M."/>
            <person name="Haas B."/>
            <person name="Abouelleil A."/>
            <person name="Alvarado L."/>
            <person name="Arachchi H.M."/>
            <person name="Berlin A."/>
            <person name="Brown A."/>
            <person name="Chapman S.B."/>
            <person name="Chen Z."/>
            <person name="Dunbar C."/>
            <person name="Freedman E."/>
            <person name="Gearin G."/>
            <person name="Gellesch M."/>
            <person name="Goldberg J."/>
            <person name="Griggs A."/>
            <person name="Gujja S."/>
            <person name="Heiman D."/>
            <person name="Howarth C."/>
            <person name="Larson L."/>
            <person name="Lui A."/>
            <person name="MacDonald P.J.P."/>
            <person name="Montmayeur A."/>
            <person name="Murphy C."/>
            <person name="Neiman D."/>
            <person name="Pearson M."/>
            <person name="Priest M."/>
            <person name="Roberts A."/>
            <person name="Saif S."/>
            <person name="Shea T."/>
            <person name="Shenoy N."/>
            <person name="Sisk P."/>
            <person name="Stolte C."/>
            <person name="Sykes S."/>
            <person name="Wortman J."/>
            <person name="Nusbaum C."/>
            <person name="Birren B."/>
        </authorList>
    </citation>
    <scope>NUCLEOTIDE SEQUENCE [LARGE SCALE GENOMIC DNA]</scope>
    <source>
        <strain evidence="3 4">Mauritania I</strain>
    </source>
</reference>
<protein>
    <submittedName>
        <fullName evidence="3">Variable surface protein Vir12-like protein</fullName>
    </submittedName>
</protein>
<dbReference type="InterPro" id="IPR008780">
    <property type="entry name" value="Plasmodium_Vir"/>
</dbReference>
<feature type="region of interest" description="Disordered" evidence="1">
    <location>
        <begin position="265"/>
        <end position="398"/>
    </location>
</feature>
<evidence type="ECO:0000313" key="4">
    <source>
        <dbReference type="Proteomes" id="UP000053776"/>
    </source>
</evidence>
<feature type="transmembrane region" description="Helical" evidence="2">
    <location>
        <begin position="406"/>
        <end position="426"/>
    </location>
</feature>
<dbReference type="AlphaFoldDB" id="A0A0J9TH60"/>
<keyword evidence="2" id="KW-0472">Membrane</keyword>
<evidence type="ECO:0000256" key="2">
    <source>
        <dbReference type="SAM" id="Phobius"/>
    </source>
</evidence>
<dbReference type="OrthoDB" id="10316709at2759"/>
<dbReference type="Proteomes" id="UP000053776">
    <property type="component" value="Unassembled WGS sequence"/>
</dbReference>
<feature type="compositionally biased region" description="Polar residues" evidence="1">
    <location>
        <begin position="347"/>
        <end position="363"/>
    </location>
</feature>
<keyword evidence="2" id="KW-1133">Transmembrane helix</keyword>
<name>A0A0J9TH60_PLAVI</name>
<accession>A0A0J9TH60</accession>
<evidence type="ECO:0000256" key="1">
    <source>
        <dbReference type="SAM" id="MobiDB-lite"/>
    </source>
</evidence>
<proteinExistence type="predicted"/>
<organism evidence="3 4">
    <name type="scientific">Plasmodium vivax Mauritania I</name>
    <dbReference type="NCBI Taxonomy" id="1035515"/>
    <lineage>
        <taxon>Eukaryota</taxon>
        <taxon>Sar</taxon>
        <taxon>Alveolata</taxon>
        <taxon>Apicomplexa</taxon>
        <taxon>Aconoidasida</taxon>
        <taxon>Haemosporida</taxon>
        <taxon>Plasmodiidae</taxon>
        <taxon>Plasmodium</taxon>
        <taxon>Plasmodium (Plasmodium)</taxon>
    </lineage>
</organism>
<sequence>MVTQTDEEKWMLFLVEQKGNFHHQNCSFSNYYNFFPIIFQEAAAKQLKLDNMYDIEFFSKKGNPKNSTYCNVFTGKTSTDTKAKELCSTLIYHLENIGEKKPQSDNYCNYLRYWLYDEIGKIHTNQSDKVEKIPFLKNLIDAWYKINRDKLKYACSSPYVNGVSLKELKTRKLSYIYFKNEDNIQKISMSKDTAVCSKYLTYIQSFSSLYDKYKKTECVPGIFFPAVGSHHFPCKHKYEIKALISALEDCKKGILPRNLPAAAGAAVSGRDGSRTAASSLGGGGAGGSRTSQTLTSSTGSVGSRSSQALTSSTSLASSRGPTTLASAGGPGRPASVAGVTNGADRQAPSSLQPKASLSATPSVVTGHGGLGASPPTLQTGSDTGHVDIAGLPGSSESASDKMDSNFYRNIIMAAAILGTIFFLFFYNKFFGLKTSFPKRKRKKKIFEHNYYEEYEKELARYDSENESLDSQSDRYYLNYQPDEDSYY</sequence>
<feature type="compositionally biased region" description="Low complexity" evidence="1">
    <location>
        <begin position="288"/>
        <end position="319"/>
    </location>
</feature>